<comment type="function">
    <text evidence="8">Component of the pyruvate dehydrogenase (PDH) complex, that catalyzes the overall conversion of pyruvate to acetyl-CoA and CO(2).</text>
</comment>
<dbReference type="FunFam" id="3.40.50.970:FF:000011">
    <property type="entry name" value="Pyruvate dehydrogenase E1 component"/>
    <property type="match status" value="1"/>
</dbReference>
<evidence type="ECO:0000259" key="13">
    <source>
        <dbReference type="Pfam" id="PF22613"/>
    </source>
</evidence>
<evidence type="ECO:0000256" key="3">
    <source>
        <dbReference type="ARBA" id="ARBA00017172"/>
    </source>
</evidence>
<name>A0A5M4FIA8_9ACTN</name>
<dbReference type="CDD" id="cd02017">
    <property type="entry name" value="TPP_E1_EcPDC_like"/>
    <property type="match status" value="1"/>
</dbReference>
<dbReference type="InterPro" id="IPR009014">
    <property type="entry name" value="Transketo_C/PFOR_II"/>
</dbReference>
<feature type="region of interest" description="Disordered" evidence="10">
    <location>
        <begin position="1"/>
        <end position="24"/>
    </location>
</feature>
<keyword evidence="15" id="KW-1185">Reference proteome</keyword>
<feature type="binding site" evidence="9">
    <location>
        <position position="247"/>
    </location>
    <ligand>
        <name>Mg(2+)</name>
        <dbReference type="ChEBI" id="CHEBI:18420"/>
    </ligand>
</feature>
<dbReference type="Pfam" id="PF17831">
    <property type="entry name" value="PDH_E1_M"/>
    <property type="match status" value="1"/>
</dbReference>
<dbReference type="Proteomes" id="UP000380867">
    <property type="component" value="Unassembled WGS sequence"/>
</dbReference>
<dbReference type="InterPro" id="IPR029061">
    <property type="entry name" value="THDP-binding"/>
</dbReference>
<feature type="domain" description="Transketolase N-terminal" evidence="11">
    <location>
        <begin position="125"/>
        <end position="314"/>
    </location>
</feature>
<dbReference type="NCBIfam" id="TIGR00759">
    <property type="entry name" value="aceE"/>
    <property type="match status" value="1"/>
</dbReference>
<comment type="cofactor">
    <cofactor evidence="9">
        <name>Mg(2+)</name>
        <dbReference type="ChEBI" id="CHEBI:18420"/>
    </cofactor>
</comment>
<evidence type="ECO:0000259" key="12">
    <source>
        <dbReference type="Pfam" id="PF17831"/>
    </source>
</evidence>
<evidence type="ECO:0000259" key="11">
    <source>
        <dbReference type="Pfam" id="PF00456"/>
    </source>
</evidence>
<dbReference type="RefSeq" id="WP_149687957.1">
    <property type="nucleotide sequence ID" value="NZ_SDPQ02000001.1"/>
</dbReference>
<gene>
    <name evidence="14" type="primary">aceE</name>
    <name evidence="14" type="ORF">ESP70_003530</name>
</gene>
<dbReference type="Pfam" id="PF22613">
    <property type="entry name" value="Transketolase_C_1"/>
    <property type="match status" value="1"/>
</dbReference>
<dbReference type="InterPro" id="IPR005474">
    <property type="entry name" value="Transketolase_N"/>
</dbReference>
<dbReference type="GO" id="GO:0004739">
    <property type="term" value="F:pyruvate dehydrogenase (acetyl-transferring) activity"/>
    <property type="evidence" value="ECO:0007669"/>
    <property type="project" value="UniProtKB-EC"/>
</dbReference>
<keyword evidence="6 8" id="KW-0670">Pyruvate</keyword>
<dbReference type="SUPFAM" id="SSF52922">
    <property type="entry name" value="TK C-terminal domain-like"/>
    <property type="match status" value="1"/>
</dbReference>
<feature type="binding site" evidence="9">
    <location>
        <position position="279"/>
    </location>
    <ligand>
        <name>Mg(2+)</name>
        <dbReference type="ChEBI" id="CHEBI:18420"/>
    </ligand>
</feature>
<dbReference type="OrthoDB" id="9759664at2"/>
<sequence length="918" mass="101985">MPQSGPERPAVIHEGLPTQLPDIDPDETSEWVSSLDEMIDSRGRSRARYVMLKLLERAREQNIGVPALRSTDFINTIPPEREPWFPGNEAIERRIRSYIRWNAAVMVSRANRPGLGVGGHIASYQSAASLYEVGFNHFFRGKNHPGGGDQIYFQGHAAPGIYARSFLEGGLSETQLDRFRQEHSHGAGNGLSSYPHPRLMSDYWEFPTVSMGLGAINSIYQARFNRYLHNRGIKDTSQQHVWTFLGDGEMGEPESLGAIGIAAREELDNLTFVVNCNLQQLDGPVRGNGKIIQELESTFRGAGWNVIKVVWGREWDDLLARDTDGVLVNQMNRTPDGEFQTLSVESGAYNRENFFGPDPRLRKMVEHLSDEEIERLPRGGHDYRKVYAAFDAAQKHTGQPTVILAHTIKGWLLESFAGRNATHQMKKLTKDDLKGFRDRLNIPISDAQIDGSDIAPFYHPGEDSEEMQYMRARREALGGSLPKRVVNPVSVKLPEDKMYDELKKGSGKQQIATTMAFVRLLRDLMKDPEIGHRIVPIAPDEYRTFGMDSMFPSAKIYNPAGQTYESVDRKLLLAYKESAQGQLLHEGISEAGAMASAIAAGSAYSTHGEPMIPVYLFYSMFGFQRTADSIWAMADQLARGFLIGATAGRTTLTGEGLQHADGHSPLIAQTNPAVVHYDPAYGFEISHIMKYGLERMYGSTETFPNGEDIIFYLTVYNEAINQPTEPEDVDVEGILKGAYVYRKATGGEASARIMASGVSVPWALKAQEILAADYGVEADVWSVTSWNELARDAIAAEKWNLNHPGEYSRMPYITVKLMDTSAVTVAVSDYMRAVPDQIARWVPGPWQSLGTDGFGFADTRAAARRTFQVDAESIVVSVLQTLSQRGSVRPETVREAFNRFRIDDPTAVADVPQVGGDA</sequence>
<evidence type="ECO:0000256" key="10">
    <source>
        <dbReference type="SAM" id="MobiDB-lite"/>
    </source>
</evidence>
<keyword evidence="9" id="KW-0479">Metal-binding</keyword>
<comment type="catalytic activity">
    <reaction evidence="7 8">
        <text>N(6)-[(R)-lipoyl]-L-lysyl-[protein] + pyruvate + H(+) = N(6)-[(R)-S(8)-acetyldihydrolipoyl]-L-lysyl-[protein] + CO2</text>
        <dbReference type="Rhea" id="RHEA:19189"/>
        <dbReference type="Rhea" id="RHEA-COMP:10474"/>
        <dbReference type="Rhea" id="RHEA-COMP:10478"/>
        <dbReference type="ChEBI" id="CHEBI:15361"/>
        <dbReference type="ChEBI" id="CHEBI:15378"/>
        <dbReference type="ChEBI" id="CHEBI:16526"/>
        <dbReference type="ChEBI" id="CHEBI:83099"/>
        <dbReference type="ChEBI" id="CHEBI:83111"/>
        <dbReference type="EC" id="1.2.4.1"/>
    </reaction>
</comment>
<evidence type="ECO:0000256" key="5">
    <source>
        <dbReference type="ARBA" id="ARBA00023052"/>
    </source>
</evidence>
<evidence type="ECO:0000256" key="4">
    <source>
        <dbReference type="ARBA" id="ARBA00023002"/>
    </source>
</evidence>
<keyword evidence="9" id="KW-0460">Magnesium</keyword>
<evidence type="ECO:0000256" key="6">
    <source>
        <dbReference type="ARBA" id="ARBA00023317"/>
    </source>
</evidence>
<feature type="domain" description="Pyruvate dehydrogenase E1 component middle" evidence="12">
    <location>
        <begin position="495"/>
        <end position="723"/>
    </location>
</feature>
<comment type="cofactor">
    <cofactor evidence="1 8">
        <name>thiamine diphosphate</name>
        <dbReference type="ChEBI" id="CHEBI:58937"/>
    </cofactor>
</comment>
<feature type="domain" description="Transketolase-like C-terminal" evidence="13">
    <location>
        <begin position="737"/>
        <end position="870"/>
    </location>
</feature>
<evidence type="ECO:0000256" key="7">
    <source>
        <dbReference type="ARBA" id="ARBA00051231"/>
    </source>
</evidence>
<proteinExistence type="predicted"/>
<dbReference type="InterPro" id="IPR035807">
    <property type="entry name" value="PDC_E1_N"/>
</dbReference>
<dbReference type="Gene3D" id="3.40.50.970">
    <property type="match status" value="2"/>
</dbReference>
<dbReference type="EMBL" id="SDPQ02000001">
    <property type="protein sequence ID" value="KAA1399840.1"/>
    <property type="molecule type" value="Genomic_DNA"/>
</dbReference>
<dbReference type="PIRSF" id="PIRSF000156">
    <property type="entry name" value="Pyruvate_dh_E1"/>
    <property type="match status" value="1"/>
</dbReference>
<dbReference type="PANTHER" id="PTHR43825">
    <property type="entry name" value="PYRUVATE DEHYDROGENASE E1 COMPONENT"/>
    <property type="match status" value="1"/>
</dbReference>
<dbReference type="SUPFAM" id="SSF52518">
    <property type="entry name" value="Thiamin diphosphate-binding fold (THDP-binding)"/>
    <property type="match status" value="2"/>
</dbReference>
<organism evidence="14 15">
    <name type="scientific">Aeromicrobium ginsengisoli</name>
    <dbReference type="NCBI Taxonomy" id="363867"/>
    <lineage>
        <taxon>Bacteria</taxon>
        <taxon>Bacillati</taxon>
        <taxon>Actinomycetota</taxon>
        <taxon>Actinomycetes</taxon>
        <taxon>Propionibacteriales</taxon>
        <taxon>Nocardioidaceae</taxon>
        <taxon>Aeromicrobium</taxon>
    </lineage>
</organism>
<keyword evidence="5 8" id="KW-0786">Thiamine pyrophosphate</keyword>
<reference evidence="14" key="1">
    <citation type="submission" date="2019-09" db="EMBL/GenBank/DDBJ databases">
        <authorList>
            <person name="Li J."/>
        </authorList>
    </citation>
    <scope>NUCLEOTIDE SEQUENCE [LARGE SCALE GENOMIC DNA]</scope>
    <source>
        <strain evidence="14">JCM 14732</strain>
    </source>
</reference>
<comment type="caution">
    <text evidence="14">The sequence shown here is derived from an EMBL/GenBank/DDBJ whole genome shotgun (WGS) entry which is preliminary data.</text>
</comment>
<dbReference type="InterPro" id="IPR055152">
    <property type="entry name" value="Transketolase-like_C_2"/>
</dbReference>
<dbReference type="PANTHER" id="PTHR43825:SF3">
    <property type="entry name" value="PYRUVATE DEHYDROGENASE E1 COMPONENT"/>
    <property type="match status" value="1"/>
</dbReference>
<dbReference type="GO" id="GO:0000287">
    <property type="term" value="F:magnesium ion binding"/>
    <property type="evidence" value="ECO:0007669"/>
    <property type="project" value="UniProtKB-ARBA"/>
</dbReference>
<dbReference type="InterPro" id="IPR051157">
    <property type="entry name" value="PDH/Transketolase"/>
</dbReference>
<evidence type="ECO:0000313" key="14">
    <source>
        <dbReference type="EMBL" id="KAA1399840.1"/>
    </source>
</evidence>
<feature type="binding site" evidence="9">
    <location>
        <position position="277"/>
    </location>
    <ligand>
        <name>Mg(2+)</name>
        <dbReference type="ChEBI" id="CHEBI:18420"/>
    </ligand>
</feature>
<evidence type="ECO:0000313" key="15">
    <source>
        <dbReference type="Proteomes" id="UP000380867"/>
    </source>
</evidence>
<evidence type="ECO:0000256" key="8">
    <source>
        <dbReference type="PIRNR" id="PIRNR000156"/>
    </source>
</evidence>
<protein>
    <recommendedName>
        <fullName evidence="3 8">Pyruvate dehydrogenase E1 component</fullName>
        <ecNumber evidence="2 8">1.2.4.1</ecNumber>
    </recommendedName>
</protein>
<dbReference type="Gene3D" id="3.40.50.920">
    <property type="match status" value="1"/>
</dbReference>
<dbReference type="InterPro" id="IPR004660">
    <property type="entry name" value="PDH_E1"/>
</dbReference>
<keyword evidence="4 8" id="KW-0560">Oxidoreductase</keyword>
<evidence type="ECO:0000256" key="9">
    <source>
        <dbReference type="PIRSR" id="PIRSR000156-1"/>
    </source>
</evidence>
<dbReference type="EC" id="1.2.4.1" evidence="2 8"/>
<evidence type="ECO:0000256" key="2">
    <source>
        <dbReference type="ARBA" id="ARBA00012281"/>
    </source>
</evidence>
<dbReference type="InterPro" id="IPR041621">
    <property type="entry name" value="PDH_E1_M"/>
</dbReference>
<evidence type="ECO:0000256" key="1">
    <source>
        <dbReference type="ARBA" id="ARBA00001964"/>
    </source>
</evidence>
<accession>A0A5M4FIA8</accession>
<dbReference type="AlphaFoldDB" id="A0A5M4FIA8"/>
<dbReference type="Pfam" id="PF00456">
    <property type="entry name" value="Transketolase_N"/>
    <property type="match status" value="1"/>
</dbReference>